<evidence type="ECO:0000313" key="6">
    <source>
        <dbReference type="EMBL" id="OIQ89359.1"/>
    </source>
</evidence>
<dbReference type="PANTHER" id="PTHR30055">
    <property type="entry name" value="HTH-TYPE TRANSCRIPTIONAL REGULATOR RUTR"/>
    <property type="match status" value="1"/>
</dbReference>
<protein>
    <submittedName>
        <fullName evidence="6">Bacterial regulatory protein, tetR family</fullName>
    </submittedName>
</protein>
<dbReference type="GO" id="GO:0003700">
    <property type="term" value="F:DNA-binding transcription factor activity"/>
    <property type="evidence" value="ECO:0007669"/>
    <property type="project" value="TreeGrafter"/>
</dbReference>
<keyword evidence="1" id="KW-0805">Transcription regulation</keyword>
<dbReference type="GO" id="GO:0000976">
    <property type="term" value="F:transcription cis-regulatory region binding"/>
    <property type="evidence" value="ECO:0007669"/>
    <property type="project" value="TreeGrafter"/>
</dbReference>
<feature type="domain" description="HTH tetR-type" evidence="5">
    <location>
        <begin position="37"/>
        <end position="97"/>
    </location>
</feature>
<name>A0A1J5RBG0_9ZZZZ</name>
<proteinExistence type="predicted"/>
<dbReference type="InterPro" id="IPR001647">
    <property type="entry name" value="HTH_TetR"/>
</dbReference>
<keyword evidence="2" id="KW-0238">DNA-binding</keyword>
<dbReference type="SUPFAM" id="SSF46689">
    <property type="entry name" value="Homeodomain-like"/>
    <property type="match status" value="1"/>
</dbReference>
<evidence type="ECO:0000256" key="1">
    <source>
        <dbReference type="ARBA" id="ARBA00023015"/>
    </source>
</evidence>
<evidence type="ECO:0000256" key="4">
    <source>
        <dbReference type="SAM" id="MobiDB-lite"/>
    </source>
</evidence>
<dbReference type="PROSITE" id="PS50977">
    <property type="entry name" value="HTH_TETR_2"/>
    <property type="match status" value="1"/>
</dbReference>
<sequence>MRDTHQTGRSASPDCPARNPDAPRRYRPSAKRGANAERLRQRLRQSAWSIFARQGLEGATIAAIVADSGLATGSFYNHYGTKQAVFDDLMAGLVTDIRRITAAARARADDLGTMLRLSYRDLLDYILTLEGALSFIARNQHHIRARLYGLDSTGGLLDDLRQDVARGLAGHAPTPDQLSLIAGLIVANGLETLLLLQGREGGDTAALADLMTGLLMNGINGLGARL</sequence>
<dbReference type="PANTHER" id="PTHR30055:SF234">
    <property type="entry name" value="HTH-TYPE TRANSCRIPTIONAL REGULATOR BETI"/>
    <property type="match status" value="1"/>
</dbReference>
<evidence type="ECO:0000259" key="5">
    <source>
        <dbReference type="PROSITE" id="PS50977"/>
    </source>
</evidence>
<dbReference type="Pfam" id="PF00440">
    <property type="entry name" value="TetR_N"/>
    <property type="match status" value="1"/>
</dbReference>
<keyword evidence="3" id="KW-0804">Transcription</keyword>
<accession>A0A1J5RBG0</accession>
<comment type="caution">
    <text evidence="6">The sequence shown here is derived from an EMBL/GenBank/DDBJ whole genome shotgun (WGS) entry which is preliminary data.</text>
</comment>
<dbReference type="InterPro" id="IPR050109">
    <property type="entry name" value="HTH-type_TetR-like_transc_reg"/>
</dbReference>
<gene>
    <name evidence="6" type="ORF">GALL_287350</name>
</gene>
<reference evidence="6" key="1">
    <citation type="submission" date="2016-10" db="EMBL/GenBank/DDBJ databases">
        <title>Sequence of Gallionella enrichment culture.</title>
        <authorList>
            <person name="Poehlein A."/>
            <person name="Muehling M."/>
            <person name="Daniel R."/>
        </authorList>
    </citation>
    <scope>NUCLEOTIDE SEQUENCE</scope>
</reference>
<evidence type="ECO:0000256" key="2">
    <source>
        <dbReference type="ARBA" id="ARBA00023125"/>
    </source>
</evidence>
<evidence type="ECO:0000256" key="3">
    <source>
        <dbReference type="ARBA" id="ARBA00023163"/>
    </source>
</evidence>
<dbReference type="Gene3D" id="1.10.357.10">
    <property type="entry name" value="Tetracycline Repressor, domain 2"/>
    <property type="match status" value="1"/>
</dbReference>
<dbReference type="InterPro" id="IPR009057">
    <property type="entry name" value="Homeodomain-like_sf"/>
</dbReference>
<feature type="region of interest" description="Disordered" evidence="4">
    <location>
        <begin position="1"/>
        <end position="38"/>
    </location>
</feature>
<dbReference type="EMBL" id="MLJW01000333">
    <property type="protein sequence ID" value="OIQ89359.1"/>
    <property type="molecule type" value="Genomic_DNA"/>
</dbReference>
<organism evidence="6">
    <name type="scientific">mine drainage metagenome</name>
    <dbReference type="NCBI Taxonomy" id="410659"/>
    <lineage>
        <taxon>unclassified sequences</taxon>
        <taxon>metagenomes</taxon>
        <taxon>ecological metagenomes</taxon>
    </lineage>
</organism>
<dbReference type="AlphaFoldDB" id="A0A1J5RBG0"/>